<gene>
    <name evidence="2" type="ORF">GTP91_06555</name>
</gene>
<keyword evidence="1" id="KW-0732">Signal</keyword>
<evidence type="ECO:0008006" key="4">
    <source>
        <dbReference type="Google" id="ProtNLM"/>
    </source>
</evidence>
<dbReference type="SUPFAM" id="SSF51126">
    <property type="entry name" value="Pectin lyase-like"/>
    <property type="match status" value="1"/>
</dbReference>
<evidence type="ECO:0000313" key="2">
    <source>
        <dbReference type="EMBL" id="MYM86845.1"/>
    </source>
</evidence>
<comment type="caution">
    <text evidence="2">The sequence shown here is derived from an EMBL/GenBank/DDBJ whole genome shotgun (WGS) entry which is preliminary data.</text>
</comment>
<dbReference type="RefSeq" id="WP_161096051.1">
    <property type="nucleotide sequence ID" value="NZ_WWCW01000013.1"/>
</dbReference>
<reference evidence="2 3" key="1">
    <citation type="submission" date="2020-01" db="EMBL/GenBank/DDBJ databases">
        <title>Novel species isolated from a subtropical stream in China.</title>
        <authorList>
            <person name="Lu H."/>
        </authorList>
    </citation>
    <scope>NUCLEOTIDE SEQUENCE [LARGE SCALE GENOMIC DNA]</scope>
    <source>
        <strain evidence="2 3">FT82W</strain>
    </source>
</reference>
<dbReference type="Proteomes" id="UP000470302">
    <property type="component" value="Unassembled WGS sequence"/>
</dbReference>
<evidence type="ECO:0000256" key="1">
    <source>
        <dbReference type="SAM" id="SignalP"/>
    </source>
</evidence>
<dbReference type="AlphaFoldDB" id="A0A845G0C5"/>
<feature type="signal peptide" evidence="1">
    <location>
        <begin position="1"/>
        <end position="25"/>
    </location>
</feature>
<accession>A0A845G0C5</accession>
<evidence type="ECO:0000313" key="3">
    <source>
        <dbReference type="Proteomes" id="UP000470302"/>
    </source>
</evidence>
<dbReference type="EMBL" id="WWCW01000013">
    <property type="protein sequence ID" value="MYM86845.1"/>
    <property type="molecule type" value="Genomic_DNA"/>
</dbReference>
<dbReference type="InterPro" id="IPR011050">
    <property type="entry name" value="Pectin_lyase_fold/virulence"/>
</dbReference>
<protein>
    <recommendedName>
        <fullName evidence="4">Right-handed parallel beta-helix repeat-containing protein</fullName>
    </recommendedName>
</protein>
<dbReference type="Gene3D" id="2.160.20.10">
    <property type="entry name" value="Single-stranded right-handed beta-helix, Pectin lyase-like"/>
    <property type="match status" value="1"/>
</dbReference>
<feature type="chain" id="PRO_5032823162" description="Right-handed parallel beta-helix repeat-containing protein" evidence="1">
    <location>
        <begin position="26"/>
        <end position="612"/>
    </location>
</feature>
<organism evidence="2 3">
    <name type="scientific">Duganella vulcania</name>
    <dbReference type="NCBI Taxonomy" id="2692166"/>
    <lineage>
        <taxon>Bacteria</taxon>
        <taxon>Pseudomonadati</taxon>
        <taxon>Pseudomonadota</taxon>
        <taxon>Betaproteobacteria</taxon>
        <taxon>Burkholderiales</taxon>
        <taxon>Oxalobacteraceae</taxon>
        <taxon>Telluria group</taxon>
        <taxon>Duganella</taxon>
    </lineage>
</organism>
<proteinExistence type="predicted"/>
<name>A0A845G0C5_9BURK</name>
<sequence>MISRRDAIKFSVLGTLLARFPLAYAQQAAGLTPAQYASLQKAHRTPGAVTRTPTLFVDALRGNNLNDGKTPAKAIATLEEVARREDNLVPGSVIGLANDSIFELSNAVVFRKLNGTADNRTYLTNYDPGGAPDSLPKVRYRFKPKASDWVWDPDPKHPGWYFAHPAGRKFDYAYVRFGDGNWGISYSYLKDYQSLKNTEYSYVSDFDLKRIYVHSPEGVNPTDHYGSVTIAGDEFGCLLLLRCGSYLTVENIDFEEAPHLIGIGSFNNMDAVGNITGFEMSNCHGSNVVSLVGSYADDHKYTVQVHVHDCSLQHYSSGGVRLGNNSANCLIEYNWFYDGGKCCTSAGAVYLQERPTTTAPISGTTVQYNFVDTYGNGIGDHPYDGAGLYCEINSNGCLIQNNIVINCRTALQDNSGRANSFVGNLLHCDKALLVTPGQIFDESQRLRIQLIFDGNTVYSADGRNAYQSSSNWLSKSDAVISWHVDFGNKYGPHDCSLSARANVIRAAGFSAEQAVFGIYSYGGVARLNLEGNSLSHNVPFCFLLGGHYAGSSLAGLLARDPAGTTRLDLEGLASSSYVAPGVGTIDGTGSTSTRDLLGRALGTGSARGAIAG</sequence>
<dbReference type="InterPro" id="IPR012334">
    <property type="entry name" value="Pectin_lyas_fold"/>
</dbReference>